<feature type="region of interest" description="Disordered" evidence="3">
    <location>
        <begin position="424"/>
        <end position="559"/>
    </location>
</feature>
<name>A0A2P6TRD3_CHLSO</name>
<feature type="compositionally biased region" description="Basic residues" evidence="3">
    <location>
        <begin position="215"/>
        <end position="228"/>
    </location>
</feature>
<dbReference type="InterPro" id="IPR050560">
    <property type="entry name" value="MYB_TF"/>
</dbReference>
<dbReference type="PROSITE" id="PS51294">
    <property type="entry name" value="HTH_MYB"/>
    <property type="match status" value="2"/>
</dbReference>
<evidence type="ECO:0000256" key="1">
    <source>
        <dbReference type="ARBA" id="ARBA00022737"/>
    </source>
</evidence>
<feature type="region of interest" description="Disordered" evidence="3">
    <location>
        <begin position="347"/>
        <end position="370"/>
    </location>
</feature>
<dbReference type="InterPro" id="IPR009057">
    <property type="entry name" value="Homeodomain-like_sf"/>
</dbReference>
<dbReference type="SMART" id="SM00717">
    <property type="entry name" value="SANT"/>
    <property type="match status" value="2"/>
</dbReference>
<dbReference type="SUPFAM" id="SSF46689">
    <property type="entry name" value="Homeodomain-like"/>
    <property type="match status" value="1"/>
</dbReference>
<feature type="compositionally biased region" description="Low complexity" evidence="3">
    <location>
        <begin position="378"/>
        <end position="392"/>
    </location>
</feature>
<protein>
    <submittedName>
        <fullName evidence="6">Transcription factor MYB98-like</fullName>
    </submittedName>
</protein>
<dbReference type="GO" id="GO:0005634">
    <property type="term" value="C:nucleus"/>
    <property type="evidence" value="ECO:0007669"/>
    <property type="project" value="TreeGrafter"/>
</dbReference>
<feature type="region of interest" description="Disordered" evidence="3">
    <location>
        <begin position="1"/>
        <end position="65"/>
    </location>
</feature>
<comment type="caution">
    <text evidence="6">The sequence shown here is derived from an EMBL/GenBank/DDBJ whole genome shotgun (WGS) entry which is preliminary data.</text>
</comment>
<feature type="domain" description="Myb-like" evidence="4">
    <location>
        <begin position="61"/>
        <end position="107"/>
    </location>
</feature>
<keyword evidence="1" id="KW-0677">Repeat</keyword>
<dbReference type="FunFam" id="1.10.10.60:FF:000010">
    <property type="entry name" value="Transcriptional activator Myb isoform A"/>
    <property type="match status" value="1"/>
</dbReference>
<dbReference type="Proteomes" id="UP000239899">
    <property type="component" value="Unassembled WGS sequence"/>
</dbReference>
<dbReference type="PROSITE" id="PS50090">
    <property type="entry name" value="MYB_LIKE"/>
    <property type="match status" value="2"/>
</dbReference>
<evidence type="ECO:0000256" key="3">
    <source>
        <dbReference type="SAM" id="MobiDB-lite"/>
    </source>
</evidence>
<evidence type="ECO:0000259" key="5">
    <source>
        <dbReference type="PROSITE" id="PS51294"/>
    </source>
</evidence>
<dbReference type="PANTHER" id="PTHR45614">
    <property type="entry name" value="MYB PROTEIN-RELATED"/>
    <property type="match status" value="1"/>
</dbReference>
<organism evidence="6 7">
    <name type="scientific">Chlorella sorokiniana</name>
    <name type="common">Freshwater green alga</name>
    <dbReference type="NCBI Taxonomy" id="3076"/>
    <lineage>
        <taxon>Eukaryota</taxon>
        <taxon>Viridiplantae</taxon>
        <taxon>Chlorophyta</taxon>
        <taxon>core chlorophytes</taxon>
        <taxon>Trebouxiophyceae</taxon>
        <taxon>Chlorellales</taxon>
        <taxon>Chlorellaceae</taxon>
        <taxon>Chlorella clade</taxon>
        <taxon>Chlorella</taxon>
    </lineage>
</organism>
<evidence type="ECO:0000313" key="6">
    <source>
        <dbReference type="EMBL" id="PRW56613.1"/>
    </source>
</evidence>
<dbReference type="GO" id="GO:0000978">
    <property type="term" value="F:RNA polymerase II cis-regulatory region sequence-specific DNA binding"/>
    <property type="evidence" value="ECO:0007669"/>
    <property type="project" value="TreeGrafter"/>
</dbReference>
<dbReference type="PANTHER" id="PTHR45614:SF232">
    <property type="entry name" value="TRANSCRIPTION FACTOR MYB3R-2"/>
    <property type="match status" value="1"/>
</dbReference>
<dbReference type="InterPro" id="IPR017930">
    <property type="entry name" value="Myb_dom"/>
</dbReference>
<dbReference type="AlphaFoldDB" id="A0A2P6TRD3"/>
<dbReference type="Gene3D" id="1.10.10.60">
    <property type="entry name" value="Homeodomain-like"/>
    <property type="match status" value="2"/>
</dbReference>
<dbReference type="STRING" id="3076.A0A2P6TRD3"/>
<keyword evidence="7" id="KW-1185">Reference proteome</keyword>
<accession>A0A2P6TRD3</accession>
<dbReference type="Pfam" id="PF13921">
    <property type="entry name" value="Myb_DNA-bind_6"/>
    <property type="match status" value="1"/>
</dbReference>
<dbReference type="GO" id="GO:0000981">
    <property type="term" value="F:DNA-binding transcription factor activity, RNA polymerase II-specific"/>
    <property type="evidence" value="ECO:0007669"/>
    <property type="project" value="TreeGrafter"/>
</dbReference>
<feature type="region of interest" description="Disordered" evidence="3">
    <location>
        <begin position="187"/>
        <end position="228"/>
    </location>
</feature>
<feature type="domain" description="Myb-like" evidence="4">
    <location>
        <begin position="108"/>
        <end position="158"/>
    </location>
</feature>
<evidence type="ECO:0000259" key="4">
    <source>
        <dbReference type="PROSITE" id="PS50090"/>
    </source>
</evidence>
<feature type="compositionally biased region" description="Acidic residues" evidence="3">
    <location>
        <begin position="14"/>
        <end position="29"/>
    </location>
</feature>
<dbReference type="EMBL" id="LHPG02000008">
    <property type="protein sequence ID" value="PRW56613.1"/>
    <property type="molecule type" value="Genomic_DNA"/>
</dbReference>
<dbReference type="InterPro" id="IPR001005">
    <property type="entry name" value="SANT/Myb"/>
</dbReference>
<gene>
    <name evidence="6" type="ORF">C2E21_4733</name>
</gene>
<dbReference type="CDD" id="cd00167">
    <property type="entry name" value="SANT"/>
    <property type="match status" value="2"/>
</dbReference>
<proteinExistence type="predicted"/>
<evidence type="ECO:0000313" key="7">
    <source>
        <dbReference type="Proteomes" id="UP000239899"/>
    </source>
</evidence>
<dbReference type="OrthoDB" id="2143914at2759"/>
<feature type="domain" description="HTH myb-type" evidence="5">
    <location>
        <begin position="61"/>
        <end position="107"/>
    </location>
</feature>
<reference evidence="6 7" key="1">
    <citation type="journal article" date="2018" name="Plant J.">
        <title>Genome sequences of Chlorella sorokiniana UTEX 1602 and Micractinium conductrix SAG 241.80: implications to maltose excretion by a green alga.</title>
        <authorList>
            <person name="Arriola M.B."/>
            <person name="Velmurugan N."/>
            <person name="Zhang Y."/>
            <person name="Plunkett M.H."/>
            <person name="Hondzo H."/>
            <person name="Barney B.M."/>
        </authorList>
    </citation>
    <scope>NUCLEOTIDE SEQUENCE [LARGE SCALE GENOMIC DNA]</scope>
    <source>
        <strain evidence="7">UTEX 1602</strain>
    </source>
</reference>
<feature type="compositionally biased region" description="Low complexity" evidence="3">
    <location>
        <begin position="54"/>
        <end position="63"/>
    </location>
</feature>
<feature type="domain" description="HTH myb-type" evidence="5">
    <location>
        <begin position="108"/>
        <end position="162"/>
    </location>
</feature>
<feature type="region of interest" description="Disordered" evidence="3">
    <location>
        <begin position="378"/>
        <end position="397"/>
    </location>
</feature>
<feature type="compositionally biased region" description="Low complexity" evidence="3">
    <location>
        <begin position="473"/>
        <end position="487"/>
    </location>
</feature>
<keyword evidence="2" id="KW-0238">DNA-binding</keyword>
<sequence>MPARSKTPYTSDYSSDEEEEEEEEEEELEEARSSSRRRSTSGSGTGGGRRRSRSSAGRGSKSSWLPHEDELLTRLVREHGQSNWSLIARHFAGRIGKQCRERWHNQLRPDIKRDAWEAAEETLLIEAHKRIGNKWADIARMIPGRTENAVKNHWNATLRRKDAGAGAGGRGNTLLKEYMKYIGVGSAGGRRAPTKRRSAAAAAADDDSDEEAGGGRRRAWQLRSGRARQRSTVAAGGAAAAATAGAGTPRVAVHPAPLFGGGGVVGLAGVPNPSELLYFPPLGQQTVIPIVSALISGATPLASSTGIGTHSSGRGAATHLVFSPISTGPVGAAAQHAPEHGMLLHARQRRRPGSSGSAGGSKQPPSTPELDKIMDWLTSASGPTAPSPSTGTFKSQLDFSGGLGGDLLLEMGAGTDPLGLLSPGLLTRHHQGPASQQAQAAALRPGSGLSSVRPGPLMHPSISGVSAPGGGRAFAATSANQAPAASSVPGRRSEMGEASFLRSPGIGGTPRVPALFKSPEEQRAAGPRTHTLATQPQRQEQRRPSLFSPGTMSVPSYRGAASPTTAAAAVSIARSSSQPAGAAAAAAAAAGGGGGRNLVTVQSGRLESLDCYLSELHRTGREVATYTGCVPGLGTDLALPAAPESAAGLRARLVDVVHGFCDGIRGQQGGQEGLGDILVALRLGPLAHGEVGLVVAAAAARWHPAMAAVQQAVAHLQSIQLQ</sequence>
<evidence type="ECO:0000256" key="2">
    <source>
        <dbReference type="ARBA" id="ARBA00023125"/>
    </source>
</evidence>